<keyword evidence="9" id="KW-1185">Reference proteome</keyword>
<evidence type="ECO:0000313" key="9">
    <source>
        <dbReference type="Proteomes" id="UP001501586"/>
    </source>
</evidence>
<dbReference type="PANTHER" id="PTHR30290:SF10">
    <property type="entry name" value="PERIPLASMIC OLIGOPEPTIDE-BINDING PROTEIN-RELATED"/>
    <property type="match status" value="1"/>
</dbReference>
<comment type="subcellular location">
    <subcellularLocation>
        <location evidence="1">Cell envelope</location>
    </subcellularLocation>
</comment>
<reference evidence="9" key="1">
    <citation type="journal article" date="2019" name="Int. J. Syst. Evol. Microbiol.">
        <title>The Global Catalogue of Microorganisms (GCM) 10K type strain sequencing project: providing services to taxonomists for standard genome sequencing and annotation.</title>
        <authorList>
            <consortium name="The Broad Institute Genomics Platform"/>
            <consortium name="The Broad Institute Genome Sequencing Center for Infectious Disease"/>
            <person name="Wu L."/>
            <person name="Ma J."/>
        </authorList>
    </citation>
    <scope>NUCLEOTIDE SEQUENCE [LARGE SCALE GENOMIC DNA]</scope>
    <source>
        <strain evidence="9">JCM 17458</strain>
    </source>
</reference>
<sequence length="547" mass="59022">MIRSRALLKAVGALGAAALTLTACTTSDTGGGGGETGDGSGALTVGTTDKVTVLDPAGSYDNGSFFVMTQVFPFLLSYKPGTAETQPEIAESADFTEPNKYEVKLKDGLTFSNGNELTSSDVKFSFDRQKAIQDPNGPSSLLGGLESVETPDDTTVVFNLTRENDQTFPLVLAGPAGPIVDEDVFSAEEITADTDIVDGDAFGGPYKIDSYQFNELVSYAANDAYQGALGAPQSDQVQMRYYTDANNMKLDVQSGTIDVAWRSLSATDIEDLEGTDDLTVHEGPGGEIRYVVFNFNTMPHGAESENPDEEKAKAVRQAMADSVDREAIAEQVYKGTYSPLYSHVPEGLPGAAEPLKPEYGDGNGGADTDKAKQRLEDAGVETPVELKLQYSPDHYGPSSGDEYAMVKEQLESSGLFTVDLQSTEWVQYAEDRTKDVYPLYQLGWFPDYSDADNYLVPFFYNTEESPSFLANHYTNEELNEQLNAQASIADEAERASALEEIQTTLAEDLPTLPLLQGNQIAVAGSDVTGIEDTLDPSFQFRLALVGK</sequence>
<dbReference type="InterPro" id="IPR039424">
    <property type="entry name" value="SBP_5"/>
</dbReference>
<organism evidence="8 9">
    <name type="scientific">Brevibacterium daeguense</name>
    <dbReference type="NCBI Taxonomy" id="909936"/>
    <lineage>
        <taxon>Bacteria</taxon>
        <taxon>Bacillati</taxon>
        <taxon>Actinomycetota</taxon>
        <taxon>Actinomycetes</taxon>
        <taxon>Micrococcales</taxon>
        <taxon>Brevibacteriaceae</taxon>
        <taxon>Brevibacterium</taxon>
    </lineage>
</organism>
<evidence type="ECO:0000313" key="8">
    <source>
        <dbReference type="EMBL" id="GAA4283393.1"/>
    </source>
</evidence>
<dbReference type="Gene3D" id="3.40.190.10">
    <property type="entry name" value="Periplasmic binding protein-like II"/>
    <property type="match status" value="1"/>
</dbReference>
<dbReference type="Pfam" id="PF00496">
    <property type="entry name" value="SBP_bac_5"/>
    <property type="match status" value="1"/>
</dbReference>
<protein>
    <submittedName>
        <fullName evidence="8">ABC transporter substrate-binding protein</fullName>
    </submittedName>
</protein>
<comment type="similarity">
    <text evidence="2">Belongs to the bacterial solute-binding protein 5 family.</text>
</comment>
<feature type="domain" description="Solute-binding protein family 5" evidence="7">
    <location>
        <begin position="85"/>
        <end position="463"/>
    </location>
</feature>
<evidence type="ECO:0000256" key="5">
    <source>
        <dbReference type="SAM" id="MobiDB-lite"/>
    </source>
</evidence>
<feature type="region of interest" description="Disordered" evidence="5">
    <location>
        <begin position="348"/>
        <end position="369"/>
    </location>
</feature>
<evidence type="ECO:0000256" key="4">
    <source>
        <dbReference type="ARBA" id="ARBA00022729"/>
    </source>
</evidence>
<feature type="signal peptide" evidence="6">
    <location>
        <begin position="1"/>
        <end position="23"/>
    </location>
</feature>
<evidence type="ECO:0000256" key="6">
    <source>
        <dbReference type="SAM" id="SignalP"/>
    </source>
</evidence>
<dbReference type="InterPro" id="IPR000914">
    <property type="entry name" value="SBP_5_dom"/>
</dbReference>
<dbReference type="RefSeq" id="WP_236863456.1">
    <property type="nucleotide sequence ID" value="NZ_BAABAZ010000004.1"/>
</dbReference>
<keyword evidence="4 6" id="KW-0732">Signal</keyword>
<evidence type="ECO:0000256" key="3">
    <source>
        <dbReference type="ARBA" id="ARBA00022448"/>
    </source>
</evidence>
<dbReference type="EMBL" id="BAABAZ010000004">
    <property type="protein sequence ID" value="GAA4283393.1"/>
    <property type="molecule type" value="Genomic_DNA"/>
</dbReference>
<dbReference type="Gene3D" id="3.10.105.10">
    <property type="entry name" value="Dipeptide-binding Protein, Domain 3"/>
    <property type="match status" value="1"/>
</dbReference>
<comment type="caution">
    <text evidence="8">The sequence shown here is derived from an EMBL/GenBank/DDBJ whole genome shotgun (WGS) entry which is preliminary data.</text>
</comment>
<keyword evidence="3" id="KW-0813">Transport</keyword>
<dbReference type="PROSITE" id="PS51257">
    <property type="entry name" value="PROKAR_LIPOPROTEIN"/>
    <property type="match status" value="1"/>
</dbReference>
<dbReference type="PANTHER" id="PTHR30290">
    <property type="entry name" value="PERIPLASMIC BINDING COMPONENT OF ABC TRANSPORTER"/>
    <property type="match status" value="1"/>
</dbReference>
<proteinExistence type="inferred from homology"/>
<name>A0ABP8EHF0_9MICO</name>
<evidence type="ECO:0000256" key="2">
    <source>
        <dbReference type="ARBA" id="ARBA00005695"/>
    </source>
</evidence>
<gene>
    <name evidence="8" type="ORF">GCM10022261_09240</name>
</gene>
<accession>A0ABP8EHF0</accession>
<dbReference type="PIRSF" id="PIRSF002741">
    <property type="entry name" value="MppA"/>
    <property type="match status" value="1"/>
</dbReference>
<dbReference type="Proteomes" id="UP001501586">
    <property type="component" value="Unassembled WGS sequence"/>
</dbReference>
<evidence type="ECO:0000256" key="1">
    <source>
        <dbReference type="ARBA" id="ARBA00004196"/>
    </source>
</evidence>
<evidence type="ECO:0000259" key="7">
    <source>
        <dbReference type="Pfam" id="PF00496"/>
    </source>
</evidence>
<dbReference type="InterPro" id="IPR030678">
    <property type="entry name" value="Peptide/Ni-bd"/>
</dbReference>
<dbReference type="SUPFAM" id="SSF53850">
    <property type="entry name" value="Periplasmic binding protein-like II"/>
    <property type="match status" value="1"/>
</dbReference>
<feature type="chain" id="PRO_5045864514" evidence="6">
    <location>
        <begin position="24"/>
        <end position="547"/>
    </location>
</feature>
<dbReference type="Gene3D" id="3.90.76.10">
    <property type="entry name" value="Dipeptide-binding Protein, Domain 1"/>
    <property type="match status" value="1"/>
</dbReference>